<gene>
    <name evidence="1" type="ORF">BJ554DRAFT_7451</name>
</gene>
<name>A0A8H7ZVS2_9FUNG</name>
<reference evidence="1 2" key="1">
    <citation type="journal article" name="Sci. Rep.">
        <title>Genome-scale phylogenetic analyses confirm Olpidium as the closest living zoosporic fungus to the non-flagellated, terrestrial fungi.</title>
        <authorList>
            <person name="Chang Y."/>
            <person name="Rochon D."/>
            <person name="Sekimoto S."/>
            <person name="Wang Y."/>
            <person name="Chovatia M."/>
            <person name="Sandor L."/>
            <person name="Salamov A."/>
            <person name="Grigoriev I.V."/>
            <person name="Stajich J.E."/>
            <person name="Spatafora J.W."/>
        </authorList>
    </citation>
    <scope>NUCLEOTIDE SEQUENCE [LARGE SCALE GENOMIC DNA]</scope>
    <source>
        <strain evidence="1">S191</strain>
    </source>
</reference>
<accession>A0A8H7ZVS2</accession>
<dbReference type="Proteomes" id="UP000673691">
    <property type="component" value="Unassembled WGS sequence"/>
</dbReference>
<dbReference type="EMBL" id="JAEFCI010005144">
    <property type="protein sequence ID" value="KAG5460498.1"/>
    <property type="molecule type" value="Genomic_DNA"/>
</dbReference>
<organism evidence="1 2">
    <name type="scientific">Olpidium bornovanus</name>
    <dbReference type="NCBI Taxonomy" id="278681"/>
    <lineage>
        <taxon>Eukaryota</taxon>
        <taxon>Fungi</taxon>
        <taxon>Fungi incertae sedis</taxon>
        <taxon>Olpidiomycota</taxon>
        <taxon>Olpidiomycotina</taxon>
        <taxon>Olpidiomycetes</taxon>
        <taxon>Olpidiales</taxon>
        <taxon>Olpidiaceae</taxon>
        <taxon>Olpidium</taxon>
    </lineage>
</organism>
<protein>
    <submittedName>
        <fullName evidence="1">Uncharacterized protein</fullName>
    </submittedName>
</protein>
<keyword evidence="2" id="KW-1185">Reference proteome</keyword>
<evidence type="ECO:0000313" key="2">
    <source>
        <dbReference type="Proteomes" id="UP000673691"/>
    </source>
</evidence>
<dbReference type="AlphaFoldDB" id="A0A8H7ZVS2"/>
<evidence type="ECO:0000313" key="1">
    <source>
        <dbReference type="EMBL" id="KAG5460498.1"/>
    </source>
</evidence>
<comment type="caution">
    <text evidence="1">The sequence shown here is derived from an EMBL/GenBank/DDBJ whole genome shotgun (WGS) entry which is preliminary data.</text>
</comment>
<sequence length="176" mass="19309">MAVDSGIKITSSVVTFYQTVIEFLHAVGLLLNITPLPSAILRLPFVGPPCPAVQLYSRIVASVTSLIDGYLKKLHVAINERDLDDKQVGIDLAGCPKRCWVGYVPSQRLCCAESPHVHCCKQALNAFVDANYVIESFLPRISPQLTVRGSDTILCVARRYDRLSLPDTATIRPTCP</sequence>
<proteinExistence type="predicted"/>